<reference evidence="2" key="1">
    <citation type="journal article" date="2020" name="Stud. Mycol.">
        <title>101 Dothideomycetes genomes: a test case for predicting lifestyles and emergence of pathogens.</title>
        <authorList>
            <person name="Haridas S."/>
            <person name="Albert R."/>
            <person name="Binder M."/>
            <person name="Bloem J."/>
            <person name="Labutti K."/>
            <person name="Salamov A."/>
            <person name="Andreopoulos B."/>
            <person name="Baker S."/>
            <person name="Barry K."/>
            <person name="Bills G."/>
            <person name="Bluhm B."/>
            <person name="Cannon C."/>
            <person name="Castanera R."/>
            <person name="Culley D."/>
            <person name="Daum C."/>
            <person name="Ezra D."/>
            <person name="Gonzalez J."/>
            <person name="Henrissat B."/>
            <person name="Kuo A."/>
            <person name="Liang C."/>
            <person name="Lipzen A."/>
            <person name="Lutzoni F."/>
            <person name="Magnuson J."/>
            <person name="Mondo S."/>
            <person name="Nolan M."/>
            <person name="Ohm R."/>
            <person name="Pangilinan J."/>
            <person name="Park H.-J."/>
            <person name="Ramirez L."/>
            <person name="Alfaro M."/>
            <person name="Sun H."/>
            <person name="Tritt A."/>
            <person name="Yoshinaga Y."/>
            <person name="Zwiers L.-H."/>
            <person name="Turgeon B."/>
            <person name="Goodwin S."/>
            <person name="Spatafora J."/>
            <person name="Crous P."/>
            <person name="Grigoriev I."/>
        </authorList>
    </citation>
    <scope>NUCLEOTIDE SEQUENCE</scope>
    <source>
        <strain evidence="2">CBS 175.79</strain>
    </source>
</reference>
<keyword evidence="2" id="KW-0645">Protease</keyword>
<gene>
    <name evidence="2" type="ORF">BU24DRAFT_448897</name>
</gene>
<accession>A0A6A5XW05</accession>
<dbReference type="RefSeq" id="XP_033385498.1">
    <property type="nucleotide sequence ID" value="XM_033530919.1"/>
</dbReference>
<protein>
    <submittedName>
        <fullName evidence="2">Trypsin-like serine protease</fullName>
    </submittedName>
</protein>
<keyword evidence="2" id="KW-0378">Hydrolase</keyword>
<dbReference type="OrthoDB" id="4217619at2759"/>
<proteinExistence type="predicted"/>
<dbReference type="GO" id="GO:0008233">
    <property type="term" value="F:peptidase activity"/>
    <property type="evidence" value="ECO:0007669"/>
    <property type="project" value="UniProtKB-KW"/>
</dbReference>
<dbReference type="InterPro" id="IPR009003">
    <property type="entry name" value="Peptidase_S1_PA"/>
</dbReference>
<organism evidence="2 3">
    <name type="scientific">Aaosphaeria arxii CBS 175.79</name>
    <dbReference type="NCBI Taxonomy" id="1450172"/>
    <lineage>
        <taxon>Eukaryota</taxon>
        <taxon>Fungi</taxon>
        <taxon>Dikarya</taxon>
        <taxon>Ascomycota</taxon>
        <taxon>Pezizomycotina</taxon>
        <taxon>Dothideomycetes</taxon>
        <taxon>Pleosporomycetidae</taxon>
        <taxon>Pleosporales</taxon>
        <taxon>Pleosporales incertae sedis</taxon>
        <taxon>Aaosphaeria</taxon>
    </lineage>
</organism>
<dbReference type="Proteomes" id="UP000799778">
    <property type="component" value="Unassembled WGS sequence"/>
</dbReference>
<evidence type="ECO:0000313" key="2">
    <source>
        <dbReference type="EMBL" id="KAF2017159.1"/>
    </source>
</evidence>
<dbReference type="SUPFAM" id="SSF50494">
    <property type="entry name" value="Trypsin-like serine proteases"/>
    <property type="match status" value="1"/>
</dbReference>
<dbReference type="Pfam" id="PF13365">
    <property type="entry name" value="Trypsin_2"/>
    <property type="match status" value="1"/>
</dbReference>
<dbReference type="GO" id="GO:0006508">
    <property type="term" value="P:proteolysis"/>
    <property type="evidence" value="ECO:0007669"/>
    <property type="project" value="UniProtKB-KW"/>
</dbReference>
<dbReference type="AlphaFoldDB" id="A0A6A5XW05"/>
<feature type="region of interest" description="Disordered" evidence="1">
    <location>
        <begin position="1"/>
        <end position="48"/>
    </location>
</feature>
<dbReference type="GeneID" id="54288316"/>
<sequence length="341" mass="37315">MATNITLPLRRSARHQKQRVEQNIEEDSENKIATNVSSASQSSTNSEEPFTTILRSNAIDVIPWKLPTQLPGLKGKARKLLDHKRQALTKRETGVHGLLSYCSPSSTSYSQLRLAVDATLIFAQEAAGTAVCISSSGLLLTCSHCVAETEDELDMEKVSWLIFASGRVVQAKPIKWDSKRDLALLQVVAAQSLNEESAQSTAEPNFPFISLTSIAPSLRARLLCIGHPGAEDLELAQKGVPTGYDVLHISEGRYRGIAKGQDVHDNSEIGALMHDCWTYWGHSGAPLVDEKRGELVGLHSSWDDQTGMRRGVAWEAIEAFWKGFIDEALSKNIIKPSTGGK</sequence>
<dbReference type="EMBL" id="ML978068">
    <property type="protein sequence ID" value="KAF2017159.1"/>
    <property type="molecule type" value="Genomic_DNA"/>
</dbReference>
<evidence type="ECO:0000256" key="1">
    <source>
        <dbReference type="SAM" id="MobiDB-lite"/>
    </source>
</evidence>
<keyword evidence="3" id="KW-1185">Reference proteome</keyword>
<name>A0A6A5XW05_9PLEO</name>
<dbReference type="InterPro" id="IPR043504">
    <property type="entry name" value="Peptidase_S1_PA_chymotrypsin"/>
</dbReference>
<feature type="compositionally biased region" description="Low complexity" evidence="1">
    <location>
        <begin position="33"/>
        <end position="46"/>
    </location>
</feature>
<dbReference type="Gene3D" id="2.40.10.10">
    <property type="entry name" value="Trypsin-like serine proteases"/>
    <property type="match status" value="2"/>
</dbReference>
<evidence type="ECO:0000313" key="3">
    <source>
        <dbReference type="Proteomes" id="UP000799778"/>
    </source>
</evidence>